<sequence>MPPAFVFLRVGLKVACFAIFYTSPEFIWLGKCGLTTECVRTKYQLKTLAGRKERYNEAIEIRDRNRGARWMGRKRLPQVLVRNRLEAPLPTDERKHGRLNVDNAI</sequence>
<dbReference type="EMBL" id="JAOYFB010000005">
    <property type="protein sequence ID" value="KAK4017226.1"/>
    <property type="molecule type" value="Genomic_DNA"/>
</dbReference>
<evidence type="ECO:0008006" key="3">
    <source>
        <dbReference type="Google" id="ProtNLM"/>
    </source>
</evidence>
<proteinExistence type="predicted"/>
<keyword evidence="2" id="KW-1185">Reference proteome</keyword>
<organism evidence="1 2">
    <name type="scientific">Daphnia magna</name>
    <dbReference type="NCBI Taxonomy" id="35525"/>
    <lineage>
        <taxon>Eukaryota</taxon>
        <taxon>Metazoa</taxon>
        <taxon>Ecdysozoa</taxon>
        <taxon>Arthropoda</taxon>
        <taxon>Crustacea</taxon>
        <taxon>Branchiopoda</taxon>
        <taxon>Diplostraca</taxon>
        <taxon>Cladocera</taxon>
        <taxon>Anomopoda</taxon>
        <taxon>Daphniidae</taxon>
        <taxon>Daphnia</taxon>
    </lineage>
</organism>
<name>A0ABQ9ZWD3_9CRUS</name>
<gene>
    <name evidence="1" type="ORF">OUZ56_032175</name>
</gene>
<protein>
    <recommendedName>
        <fullName evidence="3">Secreted protein</fullName>
    </recommendedName>
</protein>
<evidence type="ECO:0000313" key="2">
    <source>
        <dbReference type="Proteomes" id="UP001234178"/>
    </source>
</evidence>
<evidence type="ECO:0000313" key="1">
    <source>
        <dbReference type="EMBL" id="KAK4017226.1"/>
    </source>
</evidence>
<accession>A0ABQ9ZWD3</accession>
<comment type="caution">
    <text evidence="1">The sequence shown here is derived from an EMBL/GenBank/DDBJ whole genome shotgun (WGS) entry which is preliminary data.</text>
</comment>
<reference evidence="1 2" key="1">
    <citation type="journal article" date="2023" name="Nucleic Acids Res.">
        <title>The hologenome of Daphnia magna reveals possible DNA methylation and microbiome-mediated evolution of the host genome.</title>
        <authorList>
            <person name="Chaturvedi A."/>
            <person name="Li X."/>
            <person name="Dhandapani V."/>
            <person name="Marshall H."/>
            <person name="Kissane S."/>
            <person name="Cuenca-Cambronero M."/>
            <person name="Asole G."/>
            <person name="Calvet F."/>
            <person name="Ruiz-Romero M."/>
            <person name="Marangio P."/>
            <person name="Guigo R."/>
            <person name="Rago D."/>
            <person name="Mirbahai L."/>
            <person name="Eastwood N."/>
            <person name="Colbourne J.K."/>
            <person name="Zhou J."/>
            <person name="Mallon E."/>
            <person name="Orsini L."/>
        </authorList>
    </citation>
    <scope>NUCLEOTIDE SEQUENCE [LARGE SCALE GENOMIC DNA]</scope>
    <source>
        <strain evidence="1">LRV0_1</strain>
    </source>
</reference>
<dbReference type="Proteomes" id="UP001234178">
    <property type="component" value="Unassembled WGS sequence"/>
</dbReference>